<dbReference type="STRING" id="402676.B6JZS6"/>
<feature type="region of interest" description="Disordered" evidence="1">
    <location>
        <begin position="1"/>
        <end position="47"/>
    </location>
</feature>
<dbReference type="Proteomes" id="UP000001744">
    <property type="component" value="Unassembled WGS sequence"/>
</dbReference>
<evidence type="ECO:0000313" key="4">
    <source>
        <dbReference type="Proteomes" id="UP000001744"/>
    </source>
</evidence>
<dbReference type="VEuPathDB" id="FungiDB:SJAG_01115"/>
<dbReference type="JaponicusDB" id="SJAG_01115">
    <property type="gene designation" value="cms1"/>
</dbReference>
<accession>B6JZS6</accession>
<dbReference type="PANTHER" id="PTHR24030">
    <property type="entry name" value="PROTEIN CMSS1"/>
    <property type="match status" value="1"/>
</dbReference>
<protein>
    <submittedName>
        <fullName evidence="2">Replication regulator</fullName>
    </submittedName>
</protein>
<dbReference type="Gene3D" id="3.40.50.300">
    <property type="entry name" value="P-loop containing nucleotide triphosphate hydrolases"/>
    <property type="match status" value="1"/>
</dbReference>
<dbReference type="EMBL" id="KE651168">
    <property type="protein sequence ID" value="EEB06076.1"/>
    <property type="molecule type" value="Genomic_DNA"/>
</dbReference>
<organism evidence="2 4">
    <name type="scientific">Schizosaccharomyces japonicus (strain yFS275 / FY16936)</name>
    <name type="common">Fission yeast</name>
    <dbReference type="NCBI Taxonomy" id="402676"/>
    <lineage>
        <taxon>Eukaryota</taxon>
        <taxon>Fungi</taxon>
        <taxon>Dikarya</taxon>
        <taxon>Ascomycota</taxon>
        <taxon>Taphrinomycotina</taxon>
        <taxon>Schizosaccharomycetes</taxon>
        <taxon>Schizosaccharomycetales</taxon>
        <taxon>Schizosaccharomycetaceae</taxon>
        <taxon>Schizosaccharomyces</taxon>
    </lineage>
</organism>
<dbReference type="InterPro" id="IPR027417">
    <property type="entry name" value="P-loop_NTPase"/>
</dbReference>
<dbReference type="Pfam" id="PF14617">
    <property type="entry name" value="CMS1"/>
    <property type="match status" value="1"/>
</dbReference>
<dbReference type="PANTHER" id="PTHR24030:SF0">
    <property type="entry name" value="PROTEIN CMSS1"/>
    <property type="match status" value="1"/>
</dbReference>
<dbReference type="eggNOG" id="KOG3089">
    <property type="taxonomic scope" value="Eukaryota"/>
</dbReference>
<reference evidence="2 4" key="1">
    <citation type="journal article" date="2011" name="Science">
        <title>Comparative functional genomics of the fission yeasts.</title>
        <authorList>
            <person name="Rhind N."/>
            <person name="Chen Z."/>
            <person name="Yassour M."/>
            <person name="Thompson D.A."/>
            <person name="Haas B.J."/>
            <person name="Habib N."/>
            <person name="Wapinski I."/>
            <person name="Roy S."/>
            <person name="Lin M.F."/>
            <person name="Heiman D.I."/>
            <person name="Young S.K."/>
            <person name="Furuya K."/>
            <person name="Guo Y."/>
            <person name="Pidoux A."/>
            <person name="Chen H.M."/>
            <person name="Robbertse B."/>
            <person name="Goldberg J.M."/>
            <person name="Aoki K."/>
            <person name="Bayne E.H."/>
            <person name="Berlin A.M."/>
            <person name="Desjardins C.A."/>
            <person name="Dobbs E."/>
            <person name="Dukaj L."/>
            <person name="Fan L."/>
            <person name="FitzGerald M.G."/>
            <person name="French C."/>
            <person name="Gujja S."/>
            <person name="Hansen K."/>
            <person name="Keifenheim D."/>
            <person name="Levin J.Z."/>
            <person name="Mosher R.A."/>
            <person name="Mueller C.A."/>
            <person name="Pfiffner J."/>
            <person name="Priest M."/>
            <person name="Russ C."/>
            <person name="Smialowska A."/>
            <person name="Swoboda P."/>
            <person name="Sykes S.M."/>
            <person name="Vaughn M."/>
            <person name="Vengrova S."/>
            <person name="Yoder R."/>
            <person name="Zeng Q."/>
            <person name="Allshire R."/>
            <person name="Baulcombe D."/>
            <person name="Birren B.W."/>
            <person name="Brown W."/>
            <person name="Ekwall K."/>
            <person name="Kellis M."/>
            <person name="Leatherwood J."/>
            <person name="Levin H."/>
            <person name="Margalit H."/>
            <person name="Martienssen R."/>
            <person name="Nieduszynski C.A."/>
            <person name="Spatafora J.W."/>
            <person name="Friedman N."/>
            <person name="Dalgaard J.Z."/>
            <person name="Baumann P."/>
            <person name="Niki H."/>
            <person name="Regev A."/>
            <person name="Nusbaum C."/>
        </authorList>
    </citation>
    <scope>NUCLEOTIDE SEQUENCE [LARGE SCALE GENOMIC DNA]</scope>
    <source>
        <strain evidence="4">yFS275 / FY16936</strain>
    </source>
</reference>
<dbReference type="HOGENOM" id="CLU_057568_0_0_1"/>
<evidence type="ECO:0000313" key="2">
    <source>
        <dbReference type="EMBL" id="EEB06076.1"/>
    </source>
</evidence>
<gene>
    <name evidence="3" type="primary">cms1</name>
    <name evidence="2" type="ORF">SJAG_01115</name>
</gene>
<name>B6JZS6_SCHJY</name>
<feature type="compositionally biased region" description="Polar residues" evidence="1">
    <location>
        <begin position="1"/>
        <end position="14"/>
    </location>
</feature>
<proteinExistence type="predicted"/>
<dbReference type="OrthoDB" id="1929311at2759"/>
<dbReference type="SUPFAM" id="SSF52540">
    <property type="entry name" value="P-loop containing nucleoside triphosphate hydrolases"/>
    <property type="match status" value="1"/>
</dbReference>
<evidence type="ECO:0000256" key="1">
    <source>
        <dbReference type="SAM" id="MobiDB-lite"/>
    </source>
</evidence>
<sequence length="261" mass="29810">MTEVSVTKEQNKQGSRSKRKGENVDKFSRKKFRKNKKEQLRQPKKPSEKTLELAVVQDCRYLDVEIALDVVTKLIKDANPDISYIELHDKLPAKKSFLDLSNSSTLPKVNDYEKLIGSLKKDSTKDSFKSSIKGAPQYIIVCSAALRVTAIIQALKKYRSKDYDLVKLFSRHFSYEDHRKALESATVGIAVGTPNRVLTLLKNNDLKLDNLDCLVLDESFLDKKQQSLLTLKQSTPDVAEMLQLPQMLERFKNESSRLLLF</sequence>
<dbReference type="OMA" id="DHFAQKA"/>
<evidence type="ECO:0000313" key="3">
    <source>
        <dbReference type="JaponicusDB" id="SJAG_01115"/>
    </source>
</evidence>
<dbReference type="AlphaFoldDB" id="B6JZS6"/>
<keyword evidence="4" id="KW-1185">Reference proteome</keyword>
<feature type="compositionally biased region" description="Basic and acidic residues" evidence="1">
    <location>
        <begin position="37"/>
        <end position="47"/>
    </location>
</feature>
<dbReference type="InterPro" id="IPR032704">
    <property type="entry name" value="Cms1"/>
</dbReference>
<dbReference type="GeneID" id="7047370"/>
<dbReference type="RefSeq" id="XP_002172369.1">
    <property type="nucleotide sequence ID" value="XM_002172333.2"/>
</dbReference>